<dbReference type="EMBL" id="JAEPBG010000004">
    <property type="protein sequence ID" value="MBK4735529.1"/>
    <property type="molecule type" value="Genomic_DNA"/>
</dbReference>
<evidence type="ECO:0008006" key="3">
    <source>
        <dbReference type="Google" id="ProtNLM"/>
    </source>
</evidence>
<dbReference type="RefSeq" id="WP_200592278.1">
    <property type="nucleotide sequence ID" value="NZ_JAEPBG010000004.1"/>
</dbReference>
<dbReference type="InterPro" id="IPR027417">
    <property type="entry name" value="P-loop_NTPase"/>
</dbReference>
<dbReference type="PANTHER" id="PTHR34301">
    <property type="entry name" value="DNA-BINDING PROTEIN-RELATED"/>
    <property type="match status" value="1"/>
</dbReference>
<comment type="caution">
    <text evidence="1">The sequence shown here is derived from an EMBL/GenBank/DDBJ whole genome shotgun (WGS) entry which is preliminary data.</text>
</comment>
<gene>
    <name evidence="1" type="ORF">JJB74_12975</name>
</gene>
<accession>A0A934SU08</accession>
<protein>
    <recommendedName>
        <fullName evidence="3">ATPase domain-containing protein</fullName>
    </recommendedName>
</protein>
<dbReference type="PANTHER" id="PTHR34301:SF8">
    <property type="entry name" value="ATPASE DOMAIN-CONTAINING PROTEIN"/>
    <property type="match status" value="1"/>
</dbReference>
<dbReference type="AlphaFoldDB" id="A0A934SU08"/>
<dbReference type="Gene3D" id="3.40.50.300">
    <property type="entry name" value="P-loop containing nucleotide triphosphate hydrolases"/>
    <property type="match status" value="1"/>
</dbReference>
<keyword evidence="2" id="KW-1185">Reference proteome</keyword>
<proteinExistence type="predicted"/>
<dbReference type="SUPFAM" id="SSF52540">
    <property type="entry name" value="P-loop containing nucleoside triphosphate hydrolases"/>
    <property type="match status" value="1"/>
</dbReference>
<sequence length="371" mass="41245">MKPHDGPVSDLWHFARPELAEGYLNAFDLKLSSARGFFAPRRMGKTEFLLQDLLPAAQKRGYIVAYTNLWDNRASPEAALVAALFDALGLRSAQALSARPDRPAQRGNADAKTPGTLEAKVATCDGKEPTLQEAIRKLDEQRKTFLLVIDEAQVLARTAHSDFVHALRAALDIRKARVKVIFTGSSGTALRAMFARPSEPFYHWAALEPLPPLGGGFVDFTVKLMNSMARKPMTAKQGRRAFTELNDTPEFFRRFIERYMLHQVLGPDSALRYTKASVFSDEHLHEAWSDMNPADQAVLTLIARGDSDLHSANALGRISASLEKTATKSTVAHALRRLQAGNVVTRVSFGEYRIEEEAFADWIRQRTAGIR</sequence>
<organism evidence="1 2">
    <name type="scientific">Noviherbaspirillum pedocola</name>
    <dbReference type="NCBI Taxonomy" id="2801341"/>
    <lineage>
        <taxon>Bacteria</taxon>
        <taxon>Pseudomonadati</taxon>
        <taxon>Pseudomonadota</taxon>
        <taxon>Betaproteobacteria</taxon>
        <taxon>Burkholderiales</taxon>
        <taxon>Oxalobacteraceae</taxon>
        <taxon>Noviherbaspirillum</taxon>
    </lineage>
</organism>
<evidence type="ECO:0000313" key="2">
    <source>
        <dbReference type="Proteomes" id="UP000622890"/>
    </source>
</evidence>
<reference evidence="1" key="1">
    <citation type="submission" date="2021-01" db="EMBL/GenBank/DDBJ databases">
        <title>Genome sequence of strain Noviherbaspirillum sp. DKR-6.</title>
        <authorList>
            <person name="Chaudhary D.K."/>
        </authorList>
    </citation>
    <scope>NUCLEOTIDE SEQUENCE</scope>
    <source>
        <strain evidence="1">DKR-6</strain>
    </source>
</reference>
<name>A0A934SU08_9BURK</name>
<dbReference type="Proteomes" id="UP000622890">
    <property type="component" value="Unassembled WGS sequence"/>
</dbReference>
<evidence type="ECO:0000313" key="1">
    <source>
        <dbReference type="EMBL" id="MBK4735529.1"/>
    </source>
</evidence>